<evidence type="ECO:0000313" key="2">
    <source>
        <dbReference type="Proteomes" id="UP000245207"/>
    </source>
</evidence>
<dbReference type="EMBL" id="PKPP01003568">
    <property type="protein sequence ID" value="PWA68764.1"/>
    <property type="molecule type" value="Genomic_DNA"/>
</dbReference>
<accession>A0A2U1N5N2</accession>
<name>A0A2U1N5N2_ARTAN</name>
<comment type="caution">
    <text evidence="1">The sequence shown here is derived from an EMBL/GenBank/DDBJ whole genome shotgun (WGS) entry which is preliminary data.</text>
</comment>
<reference evidence="1 2" key="1">
    <citation type="journal article" date="2018" name="Mol. Plant">
        <title>The genome of Artemisia annua provides insight into the evolution of Asteraceae family and artemisinin biosynthesis.</title>
        <authorList>
            <person name="Shen Q."/>
            <person name="Zhang L."/>
            <person name="Liao Z."/>
            <person name="Wang S."/>
            <person name="Yan T."/>
            <person name="Shi P."/>
            <person name="Liu M."/>
            <person name="Fu X."/>
            <person name="Pan Q."/>
            <person name="Wang Y."/>
            <person name="Lv Z."/>
            <person name="Lu X."/>
            <person name="Zhang F."/>
            <person name="Jiang W."/>
            <person name="Ma Y."/>
            <person name="Chen M."/>
            <person name="Hao X."/>
            <person name="Li L."/>
            <person name="Tang Y."/>
            <person name="Lv G."/>
            <person name="Zhou Y."/>
            <person name="Sun X."/>
            <person name="Brodelius P.E."/>
            <person name="Rose J.K.C."/>
            <person name="Tang K."/>
        </authorList>
    </citation>
    <scope>NUCLEOTIDE SEQUENCE [LARGE SCALE GENOMIC DNA]</scope>
    <source>
        <strain evidence="2">cv. Huhao1</strain>
        <tissue evidence="1">Leaf</tissue>
    </source>
</reference>
<protein>
    <submittedName>
        <fullName evidence="1">Metalloenzyme, LuxS/M16 peptidase-like protein</fullName>
    </submittedName>
</protein>
<proteinExistence type="predicted"/>
<gene>
    <name evidence="1" type="ORF">CTI12_AA270880</name>
</gene>
<evidence type="ECO:0000313" key="1">
    <source>
        <dbReference type="EMBL" id="PWA68764.1"/>
    </source>
</evidence>
<keyword evidence="2" id="KW-1185">Reference proteome</keyword>
<dbReference type="STRING" id="35608.A0A2U1N5N2"/>
<dbReference type="Proteomes" id="UP000245207">
    <property type="component" value="Unassembled WGS sequence"/>
</dbReference>
<sequence length="147" mass="16010">MDVGKIYGKWEILVTQNGVVRLNFGKKGKGVPKKVHVDGVGETDFKISSEEITTATDEGLKELIKHEAEVPKELVTETCGGWCDLGFGRAAETKGPVVVGRAFVCEPSDYWLLSSCLIIADTGSLMEFRFTTCDNGICVAFQLLNCC</sequence>
<organism evidence="1 2">
    <name type="scientific">Artemisia annua</name>
    <name type="common">Sweet wormwood</name>
    <dbReference type="NCBI Taxonomy" id="35608"/>
    <lineage>
        <taxon>Eukaryota</taxon>
        <taxon>Viridiplantae</taxon>
        <taxon>Streptophyta</taxon>
        <taxon>Embryophyta</taxon>
        <taxon>Tracheophyta</taxon>
        <taxon>Spermatophyta</taxon>
        <taxon>Magnoliopsida</taxon>
        <taxon>eudicotyledons</taxon>
        <taxon>Gunneridae</taxon>
        <taxon>Pentapetalae</taxon>
        <taxon>asterids</taxon>
        <taxon>campanulids</taxon>
        <taxon>Asterales</taxon>
        <taxon>Asteraceae</taxon>
        <taxon>Asteroideae</taxon>
        <taxon>Anthemideae</taxon>
        <taxon>Artemisiinae</taxon>
        <taxon>Artemisia</taxon>
    </lineage>
</organism>
<dbReference type="AlphaFoldDB" id="A0A2U1N5N2"/>